<dbReference type="InterPro" id="IPR049244">
    <property type="entry name" value="DUF6879"/>
</dbReference>
<dbReference type="AlphaFoldDB" id="A0A0H5NC44"/>
<reference evidence="2" key="2">
    <citation type="submission" date="2015-03" db="EMBL/GenBank/DDBJ databases">
        <authorList>
            <person name="Informatics Pathogen"/>
        </authorList>
    </citation>
    <scope>NUCLEOTIDE SEQUENCE</scope>
    <source>
        <strain evidence="2">NCTC11134</strain>
        <plasmid evidence="3">3</plasmid>
    </source>
</reference>
<sequence length="171" mass="19722">MLLLTGDEADDPFRECRHTAFHLEVRDSYTTPTESEAFRRFLDGDPDPDDYSDRPWTRFMRETTSRGVHVSRVRVVTVPHTDYHRWLLSITGSNVDAGEDIRYLPRHLAGDIPPDDWWLFDDTRVGFNLVTSDGRPAGLAITSDPHIAAYCRGIRDRLWSTATPYRDYLGH</sequence>
<geneLocation type="plasmid" evidence="3">
    <name>3</name>
</geneLocation>
<name>A0A0H5NC44_NOCFR</name>
<organism evidence="2 4">
    <name type="scientific">Nocardia farcinica</name>
    <dbReference type="NCBI Taxonomy" id="37329"/>
    <lineage>
        <taxon>Bacteria</taxon>
        <taxon>Bacillati</taxon>
        <taxon>Actinomycetota</taxon>
        <taxon>Actinomycetes</taxon>
        <taxon>Mycobacteriales</taxon>
        <taxon>Nocardiaceae</taxon>
        <taxon>Nocardia</taxon>
    </lineage>
</organism>
<dbReference type="EMBL" id="LN868940">
    <property type="protein sequence ID" value="CRY84508.1"/>
    <property type="molecule type" value="Genomic_DNA"/>
</dbReference>
<evidence type="ECO:0000259" key="1">
    <source>
        <dbReference type="Pfam" id="PF21806"/>
    </source>
</evidence>
<reference evidence="4" key="1">
    <citation type="submission" date="2015-03" db="EMBL/GenBank/DDBJ databases">
        <authorList>
            <consortium name="Pathogen Informatics"/>
        </authorList>
    </citation>
    <scope>NUCLEOTIDE SEQUENCE [LARGE SCALE GENOMIC DNA]</scope>
    <source>
        <strain evidence="4">NCTC11134</strain>
        <plasmid evidence="4">3</plasmid>
    </source>
</reference>
<dbReference type="EMBL" id="LN868938">
    <property type="protein sequence ID" value="CRY73183.1"/>
    <property type="molecule type" value="Genomic_DNA"/>
</dbReference>
<protein>
    <recommendedName>
        <fullName evidence="1">DUF6879 domain-containing protein</fullName>
    </recommendedName>
</protein>
<dbReference type="Pfam" id="PF21806">
    <property type="entry name" value="DUF6879"/>
    <property type="match status" value="1"/>
</dbReference>
<proteinExistence type="predicted"/>
<feature type="domain" description="DUF6879" evidence="1">
    <location>
        <begin position="8"/>
        <end position="169"/>
    </location>
</feature>
<dbReference type="Proteomes" id="UP000057820">
    <property type="component" value="Chromosome 1"/>
</dbReference>
<dbReference type="KEGG" id="nfr:ERS450000_00003"/>
<keyword evidence="3" id="KW-0614">Plasmid</keyword>
<accession>A0A0H5NC44</accession>
<gene>
    <name evidence="2" type="ORF">ERS450000_00003</name>
    <name evidence="3" type="ORF">ERS450000_06050</name>
</gene>
<dbReference type="KEGG" id="nfr:ERS450000_06050"/>
<evidence type="ECO:0000313" key="3">
    <source>
        <dbReference type="EMBL" id="CRY84508.1"/>
    </source>
</evidence>
<evidence type="ECO:0000313" key="4">
    <source>
        <dbReference type="Proteomes" id="UP000057820"/>
    </source>
</evidence>
<dbReference type="RefSeq" id="WP_060589677.1">
    <property type="nucleotide sequence ID" value="NZ_CP031418.1"/>
</dbReference>
<dbReference type="Proteomes" id="UP000057820">
    <property type="component" value="Plasmid 3"/>
</dbReference>
<evidence type="ECO:0000313" key="2">
    <source>
        <dbReference type="EMBL" id="CRY73183.1"/>
    </source>
</evidence>